<organism evidence="1 2">
    <name type="scientific">Lynx pardinus</name>
    <name type="common">Iberian lynx</name>
    <name type="synonym">Felis pardina</name>
    <dbReference type="NCBI Taxonomy" id="191816"/>
    <lineage>
        <taxon>Eukaryota</taxon>
        <taxon>Metazoa</taxon>
        <taxon>Chordata</taxon>
        <taxon>Craniata</taxon>
        <taxon>Vertebrata</taxon>
        <taxon>Euteleostomi</taxon>
        <taxon>Mammalia</taxon>
        <taxon>Eutheria</taxon>
        <taxon>Laurasiatheria</taxon>
        <taxon>Carnivora</taxon>
        <taxon>Feliformia</taxon>
        <taxon>Felidae</taxon>
        <taxon>Felinae</taxon>
        <taxon>Lynx</taxon>
    </lineage>
</organism>
<accession>A0A485NKD2</accession>
<feature type="non-terminal residue" evidence="1">
    <location>
        <position position="1"/>
    </location>
</feature>
<reference evidence="1 2" key="1">
    <citation type="submission" date="2019-01" db="EMBL/GenBank/DDBJ databases">
        <authorList>
            <person name="Alioto T."/>
            <person name="Alioto T."/>
        </authorList>
    </citation>
    <scope>NUCLEOTIDE SEQUENCE [LARGE SCALE GENOMIC DNA]</scope>
</reference>
<dbReference type="EMBL" id="CAAGRJ010017870">
    <property type="protein sequence ID" value="VFV33047.1"/>
    <property type="molecule type" value="Genomic_DNA"/>
</dbReference>
<dbReference type="AlphaFoldDB" id="A0A485NKD2"/>
<dbReference type="Proteomes" id="UP000386466">
    <property type="component" value="Unassembled WGS sequence"/>
</dbReference>
<protein>
    <submittedName>
        <fullName evidence="1">Uncharacterized protein</fullName>
    </submittedName>
</protein>
<evidence type="ECO:0000313" key="2">
    <source>
        <dbReference type="Proteomes" id="UP000386466"/>
    </source>
</evidence>
<gene>
    <name evidence="1" type="ORF">LYPA_23C005455</name>
</gene>
<proteinExistence type="predicted"/>
<name>A0A485NKD2_LYNPA</name>
<evidence type="ECO:0000313" key="1">
    <source>
        <dbReference type="EMBL" id="VFV33047.1"/>
    </source>
</evidence>
<sequence>DSCQSWLRDKEYKEAKNRTGYQKLVRNITREKEQNHGANGLEQKHVQPFSAWKERGHTLRAAHICNCKQRRFYKCTSFY</sequence>
<keyword evidence="2" id="KW-1185">Reference proteome</keyword>